<dbReference type="Proteomes" id="UP000494206">
    <property type="component" value="Unassembled WGS sequence"/>
</dbReference>
<protein>
    <submittedName>
        <fullName evidence="7">Uncharacterized protein</fullName>
    </submittedName>
</protein>
<comment type="similarity">
    <text evidence="2">Belongs to the patched family.</text>
</comment>
<proteinExistence type="inferred from homology"/>
<evidence type="ECO:0000256" key="6">
    <source>
        <dbReference type="ARBA" id="ARBA00023180"/>
    </source>
</evidence>
<evidence type="ECO:0000256" key="3">
    <source>
        <dbReference type="ARBA" id="ARBA00022692"/>
    </source>
</evidence>
<evidence type="ECO:0000256" key="4">
    <source>
        <dbReference type="ARBA" id="ARBA00022989"/>
    </source>
</evidence>
<dbReference type="PANTHER" id="PTHR46022">
    <property type="entry name" value="PROTEIN PATCHED"/>
    <property type="match status" value="1"/>
</dbReference>
<evidence type="ECO:0000256" key="5">
    <source>
        <dbReference type="ARBA" id="ARBA00023136"/>
    </source>
</evidence>
<evidence type="ECO:0000313" key="7">
    <source>
        <dbReference type="EMBL" id="CAB3404597.1"/>
    </source>
</evidence>
<dbReference type="GO" id="GO:0045879">
    <property type="term" value="P:negative regulation of smoothened signaling pathway"/>
    <property type="evidence" value="ECO:0007669"/>
    <property type="project" value="TreeGrafter"/>
</dbReference>
<name>A0A8S1EL87_9PELO</name>
<keyword evidence="6" id="KW-0325">Glycoprotein</keyword>
<comment type="caution">
    <text evidence="7">The sequence shown here is derived from an EMBL/GenBank/DDBJ whole genome shotgun (WGS) entry which is preliminary data.</text>
</comment>
<dbReference type="GO" id="GO:0097108">
    <property type="term" value="F:hedgehog family protein binding"/>
    <property type="evidence" value="ECO:0007669"/>
    <property type="project" value="TreeGrafter"/>
</dbReference>
<keyword evidence="5" id="KW-0472">Membrane</keyword>
<dbReference type="AlphaFoldDB" id="A0A8S1EL87"/>
<evidence type="ECO:0000256" key="1">
    <source>
        <dbReference type="ARBA" id="ARBA00004141"/>
    </source>
</evidence>
<dbReference type="GO" id="GO:0008158">
    <property type="term" value="F:hedgehog receptor activity"/>
    <property type="evidence" value="ECO:0007669"/>
    <property type="project" value="TreeGrafter"/>
</dbReference>
<organism evidence="7 8">
    <name type="scientific">Caenorhabditis bovis</name>
    <dbReference type="NCBI Taxonomy" id="2654633"/>
    <lineage>
        <taxon>Eukaryota</taxon>
        <taxon>Metazoa</taxon>
        <taxon>Ecdysozoa</taxon>
        <taxon>Nematoda</taxon>
        <taxon>Chromadorea</taxon>
        <taxon>Rhabditida</taxon>
        <taxon>Rhabditina</taxon>
        <taxon>Rhabditomorpha</taxon>
        <taxon>Rhabditoidea</taxon>
        <taxon>Rhabditidae</taxon>
        <taxon>Peloderinae</taxon>
        <taxon>Caenorhabditis</taxon>
    </lineage>
</organism>
<evidence type="ECO:0000256" key="2">
    <source>
        <dbReference type="ARBA" id="ARBA00005585"/>
    </source>
</evidence>
<dbReference type="EMBL" id="CADEPM010000004">
    <property type="protein sequence ID" value="CAB3404597.1"/>
    <property type="molecule type" value="Genomic_DNA"/>
</dbReference>
<keyword evidence="8" id="KW-1185">Reference proteome</keyword>
<dbReference type="GO" id="GO:0005886">
    <property type="term" value="C:plasma membrane"/>
    <property type="evidence" value="ECO:0007669"/>
    <property type="project" value="TreeGrafter"/>
</dbReference>
<reference evidence="7 8" key="1">
    <citation type="submission" date="2020-04" db="EMBL/GenBank/DDBJ databases">
        <authorList>
            <person name="Laetsch R D."/>
            <person name="Stevens L."/>
            <person name="Kumar S."/>
            <person name="Blaxter L. M."/>
        </authorList>
    </citation>
    <scope>NUCLEOTIDE SEQUENCE [LARGE SCALE GENOMIC DNA]</scope>
</reference>
<accession>A0A8S1EL87</accession>
<sequence length="385" mass="43352">MKVHSERPPGSDEPGVIRRFVESRLIGNFDSETFSEAWKKKFSHAPTWCDADMSLQQINRGKARGNRIALYARAFFQLWLYRIGCFVQTYAWSTILISMVLYTLCLGGLKNVVIETDLVKLWVSEGGRLNEEMNYLASVRNTAQRVKREAAGARRGPELPKENGLGGGFQVVIQTPSYEGENVLTKEALQRHTKLMQEIANYEVDMFNEKWTLSDICFKPPGPSFNSGPLAGIMSKLLDKIIPCIWITPVDCYWDGAKALGPNPPLNLGPEVTSFISSLPQGNVTWKNLNPTSVIKEVGQLFDLGPIGNFFERAGIDGAYLDRPCIDPLEEECPKSAPNYFDKCASLKKFNEWNLAKSLEEQVRIYSKLLFRSILFKTFPCASSR</sequence>
<evidence type="ECO:0000313" key="8">
    <source>
        <dbReference type="Proteomes" id="UP000494206"/>
    </source>
</evidence>
<dbReference type="OrthoDB" id="5873834at2759"/>
<keyword evidence="3" id="KW-0812">Transmembrane</keyword>
<dbReference type="GO" id="GO:0005119">
    <property type="term" value="F:smoothened binding"/>
    <property type="evidence" value="ECO:0007669"/>
    <property type="project" value="TreeGrafter"/>
</dbReference>
<comment type="subcellular location">
    <subcellularLocation>
        <location evidence="1">Membrane</location>
        <topology evidence="1">Multi-pass membrane protein</topology>
    </subcellularLocation>
</comment>
<keyword evidence="4" id="KW-1133">Transmembrane helix</keyword>
<gene>
    <name evidence="7" type="ORF">CBOVIS_LOCUS6901</name>
</gene>
<dbReference type="PANTHER" id="PTHR46022:SF6">
    <property type="entry name" value="PROTEIN PATCHED HOMOLOG 3"/>
    <property type="match status" value="1"/>
</dbReference>